<dbReference type="SMART" id="SM00216">
    <property type="entry name" value="VWD"/>
    <property type="match status" value="1"/>
</dbReference>
<dbReference type="SMART" id="SM00832">
    <property type="entry name" value="C8"/>
    <property type="match status" value="1"/>
</dbReference>
<dbReference type="PANTHER" id="PTHR37860:SF1">
    <property type="match status" value="1"/>
</dbReference>
<sequence>MTFDKRFYEFSGECNYLLARDFIDGTFSVIVNYEKTGGRPVRKSLTVMSKDKTIVISMDGTVMMDKTRVEMPLELDDITILREQNRIIVNNKRGVTIACDLAHNQCSVEVSGWYYGKTAGLMGTYNNEQVDDFTTIDKERLHATGQFAASWSLGARCKPINYAVEAGNEVVPEPSGYPVCAQFFVSENSPFRKCFRVVNPEPFMKMCLSDTLINSDRVIREEDTCNTAAFYISECQRVGVPVKIPSVCVRCELEDGRVFSEGQNVTIRSEEVPHSADFVFIIQHGECNKKMLESVKHVVVNLEKILLGEGLKNNRYSIIGYGGQGISSAAHIHTIGGQVFATAKTFSLGIANFKATSGSKNDAMAAVKYATNLPFRVGVSKNILLLPCDACRQGQATFSELQQLLLFRDISLHILMPYNFMFKNKRNTDTTFIFGVDRETVYTRKDAGTADLVGDSEIRPQILMPKDLCVALSEETDGSVFNTLQYTDTRPYIQKRFMDVLVRVIADKAEPSDCQICDCKPDEVGAGKADCRHCVRPNPIYDVLPNFETSGLRSPFYDTLDISEPSVVYPTDISPKKSTPKKSTPKKSKKQLNGRKRTTRKRRLERPDGQ</sequence>
<dbReference type="InterPro" id="IPR014853">
    <property type="entry name" value="VWF/SSPO/ZAN-like_Cys-rich_dom"/>
</dbReference>
<dbReference type="Pfam" id="PF00094">
    <property type="entry name" value="VWD"/>
    <property type="match status" value="1"/>
</dbReference>
<gene>
    <name evidence="3" type="ORF">LSH36_1159g00016</name>
</gene>
<feature type="compositionally biased region" description="Basic residues" evidence="1">
    <location>
        <begin position="578"/>
        <end position="604"/>
    </location>
</feature>
<proteinExistence type="predicted"/>
<feature type="region of interest" description="Disordered" evidence="1">
    <location>
        <begin position="568"/>
        <end position="610"/>
    </location>
</feature>
<organism evidence="3 4">
    <name type="scientific">Paralvinella palmiformis</name>
    <dbReference type="NCBI Taxonomy" id="53620"/>
    <lineage>
        <taxon>Eukaryota</taxon>
        <taxon>Metazoa</taxon>
        <taxon>Spiralia</taxon>
        <taxon>Lophotrochozoa</taxon>
        <taxon>Annelida</taxon>
        <taxon>Polychaeta</taxon>
        <taxon>Sedentaria</taxon>
        <taxon>Canalipalpata</taxon>
        <taxon>Terebellida</taxon>
        <taxon>Terebelliformia</taxon>
        <taxon>Alvinellidae</taxon>
        <taxon>Paralvinella</taxon>
    </lineage>
</organism>
<evidence type="ECO:0000256" key="1">
    <source>
        <dbReference type="SAM" id="MobiDB-lite"/>
    </source>
</evidence>
<keyword evidence="4" id="KW-1185">Reference proteome</keyword>
<accession>A0AAD9IV26</accession>
<comment type="caution">
    <text evidence="3">The sequence shown here is derived from an EMBL/GenBank/DDBJ whole genome shotgun (WGS) entry which is preliminary data.</text>
</comment>
<protein>
    <recommendedName>
        <fullName evidence="2">VWFD domain-containing protein</fullName>
    </recommendedName>
</protein>
<dbReference type="InterPro" id="IPR001846">
    <property type="entry name" value="VWF_type-D"/>
</dbReference>
<dbReference type="EMBL" id="JAODUP010001159">
    <property type="protein sequence ID" value="KAK2141111.1"/>
    <property type="molecule type" value="Genomic_DNA"/>
</dbReference>
<reference evidence="3" key="1">
    <citation type="journal article" date="2023" name="Mol. Biol. Evol.">
        <title>Third-Generation Sequencing Reveals the Adaptive Role of the Epigenome in Three Deep-Sea Polychaetes.</title>
        <authorList>
            <person name="Perez M."/>
            <person name="Aroh O."/>
            <person name="Sun Y."/>
            <person name="Lan Y."/>
            <person name="Juniper S.K."/>
            <person name="Young C.R."/>
            <person name="Angers B."/>
            <person name="Qian P.Y."/>
        </authorList>
    </citation>
    <scope>NUCLEOTIDE SEQUENCE</scope>
    <source>
        <strain evidence="3">P08H-3</strain>
    </source>
</reference>
<dbReference type="Pfam" id="PF08742">
    <property type="entry name" value="C8"/>
    <property type="match status" value="1"/>
</dbReference>
<dbReference type="AlphaFoldDB" id="A0AAD9IV26"/>
<evidence type="ECO:0000259" key="2">
    <source>
        <dbReference type="PROSITE" id="PS51233"/>
    </source>
</evidence>
<evidence type="ECO:0000313" key="4">
    <source>
        <dbReference type="Proteomes" id="UP001208570"/>
    </source>
</evidence>
<evidence type="ECO:0000313" key="3">
    <source>
        <dbReference type="EMBL" id="KAK2141111.1"/>
    </source>
</evidence>
<dbReference type="PANTHER" id="PTHR37860">
    <property type="entry name" value="AGAP008810-PA"/>
    <property type="match status" value="1"/>
</dbReference>
<dbReference type="Proteomes" id="UP001208570">
    <property type="component" value="Unassembled WGS sequence"/>
</dbReference>
<feature type="domain" description="VWFD" evidence="2">
    <location>
        <begin position="1"/>
        <end position="158"/>
    </location>
</feature>
<name>A0AAD9IV26_9ANNE</name>
<dbReference type="PROSITE" id="PS51233">
    <property type="entry name" value="VWFD"/>
    <property type="match status" value="1"/>
</dbReference>